<dbReference type="Gene3D" id="3.90.1170.50">
    <property type="entry name" value="Aldehyde oxidase/xanthine dehydrogenase, a/b hammerhead"/>
    <property type="match status" value="1"/>
</dbReference>
<protein>
    <submittedName>
        <fullName evidence="2">Xanthine dehydrogenase family protein molybdopterin-binding subunit</fullName>
    </submittedName>
</protein>
<dbReference type="InterPro" id="IPR052516">
    <property type="entry name" value="N-heterocyclic_Hydroxylase"/>
</dbReference>
<feature type="domain" description="Aldehyde oxidase/xanthine dehydrogenase a/b hammerhead" evidence="1">
    <location>
        <begin position="228"/>
        <end position="318"/>
    </location>
</feature>
<comment type="caution">
    <text evidence="2">The sequence shown here is derived from an EMBL/GenBank/DDBJ whole genome shotgun (WGS) entry which is preliminary data.</text>
</comment>
<dbReference type="InterPro" id="IPR037165">
    <property type="entry name" value="AldOxase/xan_DH_Mopterin-bd_sf"/>
</dbReference>
<evidence type="ECO:0000313" key="2">
    <source>
        <dbReference type="EMBL" id="REA63196.1"/>
    </source>
</evidence>
<dbReference type="Gene3D" id="3.30.365.10">
    <property type="entry name" value="Aldehyde oxidase/xanthine dehydrogenase, molybdopterin binding domain"/>
    <property type="match status" value="4"/>
</dbReference>
<dbReference type="Pfam" id="PF20256">
    <property type="entry name" value="MoCoBD_2"/>
    <property type="match status" value="2"/>
</dbReference>
<dbReference type="AlphaFoldDB" id="A0A3D8YF21"/>
<dbReference type="Proteomes" id="UP000256373">
    <property type="component" value="Unassembled WGS sequence"/>
</dbReference>
<dbReference type="PIRSF" id="PIRSF036389">
    <property type="entry name" value="IOR_B"/>
    <property type="match status" value="1"/>
</dbReference>
<keyword evidence="3" id="KW-1185">Reference proteome</keyword>
<organism evidence="2 3">
    <name type="scientific">Dyadobacter luteus</name>
    <dbReference type="NCBI Taxonomy" id="2259619"/>
    <lineage>
        <taxon>Bacteria</taxon>
        <taxon>Pseudomonadati</taxon>
        <taxon>Bacteroidota</taxon>
        <taxon>Cytophagia</taxon>
        <taxon>Cytophagales</taxon>
        <taxon>Spirosomataceae</taxon>
        <taxon>Dyadobacter</taxon>
    </lineage>
</organism>
<dbReference type="InterPro" id="IPR008274">
    <property type="entry name" value="AldOxase/xan_DH_MoCoBD1"/>
</dbReference>
<dbReference type="SUPFAM" id="SSF56003">
    <property type="entry name" value="Molybdenum cofactor-binding domain"/>
    <property type="match status" value="2"/>
</dbReference>
<dbReference type="GO" id="GO:0016491">
    <property type="term" value="F:oxidoreductase activity"/>
    <property type="evidence" value="ECO:0007669"/>
    <property type="project" value="InterPro"/>
</dbReference>
<dbReference type="PANTHER" id="PTHR47495:SF3">
    <property type="entry name" value="BLR6219 PROTEIN"/>
    <property type="match status" value="1"/>
</dbReference>
<name>A0A3D8YF21_9BACT</name>
<dbReference type="PANTHER" id="PTHR47495">
    <property type="entry name" value="ALDEHYDE DEHYDROGENASE"/>
    <property type="match status" value="1"/>
</dbReference>
<dbReference type="SMART" id="SM01008">
    <property type="entry name" value="Ald_Xan_dh_C"/>
    <property type="match status" value="1"/>
</dbReference>
<evidence type="ECO:0000313" key="3">
    <source>
        <dbReference type="Proteomes" id="UP000256373"/>
    </source>
</evidence>
<dbReference type="InterPro" id="IPR012368">
    <property type="entry name" value="OxRdtase_Mopterin-bd_su_IorB"/>
</dbReference>
<dbReference type="InterPro" id="IPR000674">
    <property type="entry name" value="Ald_Oxase/Xan_DH_a/b"/>
</dbReference>
<sequence length="771" mass="83446">MKKLLNFDDMKNLSNHQDGADQVTSEVFRASRRDFLKMGGLISGSFMLGVSFWGCDKKGNKTVSFAPNVYLSIDNLGEVTLVAHRSEMGQGIRTSLPLIVADELGADWSKVKIVQAEGNEAKYGNQNTDGSFSVRMFYKPMREAGATAKLLLMQVAAKKWDVTVDKCDTANNHVILTGTDKKLEFGELVEEASALPVPTVSAVMLKERSGFNMIGKPTPIVDLKDITTGKAVFGADVVLDGMKIAVIKRSPVVGGAVKSVNDKKALAVPGVHKVITIKGAGIPATLSKPLAGVAVIADNTWAAIKARDLLEVEWELGPNADYDSEKQIQQLTKEVAKNGRVRRKRGNFAAAKAGAKKVIEHTYIAPHLAHATLEPPAALAQVKDGKCEVWACTQNPQGAIKAVADALGFAEDKVKMNVTLIGGGFGRKSKPDFVVEAAVLAKESGMPVKVQWTREDDIHHDYFHSLSVQRVVATIDKDNKLSGWNHHIAYPSISATEDPSVLQPADGELGLGATDFPYDVPAIQIETHDARAQIRVGWLRSVRNIPQVFAIGTMLDEIAEARGMDPVANALELLGADRNITFSQETGKEAYPNYGEDIAVYPWETARMKAVINRVAKEAGWGKKLPARSGFGFAAHKSFLTYVACIIQVSIDENNNVTIPEVHYAVDCGVAVNTDRVKSQFEGGAQFSTSLALKSAITVKNGQVEQNNFDGYQIIRMSESPQNIHVHIIDSDAKPTGVGEPPVPPFTPALCNAIYAAIGKRIYTLPIDLTK</sequence>
<proteinExistence type="predicted"/>
<gene>
    <name evidence="2" type="ORF">DSL64_06160</name>
</gene>
<evidence type="ECO:0000259" key="1">
    <source>
        <dbReference type="SMART" id="SM01008"/>
    </source>
</evidence>
<dbReference type="EMBL" id="QNUL01000003">
    <property type="protein sequence ID" value="REA63196.1"/>
    <property type="molecule type" value="Genomic_DNA"/>
</dbReference>
<reference evidence="2 3" key="1">
    <citation type="submission" date="2018-07" db="EMBL/GenBank/DDBJ databases">
        <title>Dyadobacter roseus sp. nov., isolated from rose rhizosphere soil.</title>
        <authorList>
            <person name="Chen L."/>
        </authorList>
    </citation>
    <scope>NUCLEOTIDE SEQUENCE [LARGE SCALE GENOMIC DNA]</scope>
    <source>
        <strain evidence="2 3">RS19</strain>
    </source>
</reference>
<dbReference type="Pfam" id="PF02738">
    <property type="entry name" value="MoCoBD_1"/>
    <property type="match status" value="1"/>
</dbReference>
<accession>A0A3D8YF21</accession>
<dbReference type="OrthoDB" id="605889at2"/>
<dbReference type="InterPro" id="IPR046867">
    <property type="entry name" value="AldOxase/xan_DH_MoCoBD2"/>
</dbReference>